<dbReference type="Proteomes" id="UP000054995">
    <property type="component" value="Unassembled WGS sequence"/>
</dbReference>
<reference evidence="1 2" key="1">
    <citation type="submission" date="2015-01" db="EMBL/GenBank/DDBJ databases">
        <title>Evolution of Trichinella species and genotypes.</title>
        <authorList>
            <person name="Korhonen P.K."/>
            <person name="Edoardo P."/>
            <person name="Giuseppe L.R."/>
            <person name="Gasser R.B."/>
        </authorList>
    </citation>
    <scope>NUCLEOTIDE SEQUENCE [LARGE SCALE GENOMIC DNA]</scope>
    <source>
        <strain evidence="1">ISS470</strain>
    </source>
</reference>
<evidence type="ECO:0000313" key="1">
    <source>
        <dbReference type="EMBL" id="KRY90683.1"/>
    </source>
</evidence>
<organism evidence="1 2">
    <name type="scientific">Trichinella pseudospiralis</name>
    <name type="common">Parasitic roundworm</name>
    <dbReference type="NCBI Taxonomy" id="6337"/>
    <lineage>
        <taxon>Eukaryota</taxon>
        <taxon>Metazoa</taxon>
        <taxon>Ecdysozoa</taxon>
        <taxon>Nematoda</taxon>
        <taxon>Enoplea</taxon>
        <taxon>Dorylaimia</taxon>
        <taxon>Trichinellida</taxon>
        <taxon>Trichinellidae</taxon>
        <taxon>Trichinella</taxon>
    </lineage>
</organism>
<protein>
    <submittedName>
        <fullName evidence="1">Uncharacterized protein</fullName>
    </submittedName>
</protein>
<evidence type="ECO:0000313" key="2">
    <source>
        <dbReference type="Proteomes" id="UP000054995"/>
    </source>
</evidence>
<dbReference type="AlphaFoldDB" id="A0A0V1FXD6"/>
<keyword evidence="2" id="KW-1185">Reference proteome</keyword>
<sequence>MSKKTNVLRDEAALVTRLKLIKECSTVNIRRLLSALQNCFVCRIPLETVLCVCSASSSSPVCSPFQSAERDGTFLACLVRDRRPPVYQQLGTVSWSPSRRPIGHVMRRFDHHRSSDASQSALTAASERLANCQPINFVVSSVIP</sequence>
<dbReference type="EMBL" id="JYDT01000019">
    <property type="protein sequence ID" value="KRY90683.1"/>
    <property type="molecule type" value="Genomic_DNA"/>
</dbReference>
<name>A0A0V1FXD6_TRIPS</name>
<proteinExistence type="predicted"/>
<comment type="caution">
    <text evidence="1">The sequence shown here is derived from an EMBL/GenBank/DDBJ whole genome shotgun (WGS) entry which is preliminary data.</text>
</comment>
<gene>
    <name evidence="1" type="ORF">T4D_304</name>
</gene>
<accession>A0A0V1FXD6</accession>